<keyword evidence="1" id="KW-0472">Membrane</keyword>
<dbReference type="KEGG" id="vde:111246569"/>
<protein>
    <submittedName>
        <fullName evidence="2">Uncharacterized protein</fullName>
    </submittedName>
</protein>
<accession>A0A7M7JH68</accession>
<evidence type="ECO:0000313" key="3">
    <source>
        <dbReference type="Proteomes" id="UP000594260"/>
    </source>
</evidence>
<organism evidence="2 3">
    <name type="scientific">Varroa destructor</name>
    <name type="common">Honeybee mite</name>
    <dbReference type="NCBI Taxonomy" id="109461"/>
    <lineage>
        <taxon>Eukaryota</taxon>
        <taxon>Metazoa</taxon>
        <taxon>Ecdysozoa</taxon>
        <taxon>Arthropoda</taxon>
        <taxon>Chelicerata</taxon>
        <taxon>Arachnida</taxon>
        <taxon>Acari</taxon>
        <taxon>Parasitiformes</taxon>
        <taxon>Mesostigmata</taxon>
        <taxon>Gamasina</taxon>
        <taxon>Dermanyssoidea</taxon>
        <taxon>Varroidae</taxon>
        <taxon>Varroa</taxon>
    </lineage>
</organism>
<name>A0A7M7JH68_VARDE</name>
<feature type="transmembrane region" description="Helical" evidence="1">
    <location>
        <begin position="43"/>
        <end position="66"/>
    </location>
</feature>
<proteinExistence type="predicted"/>
<keyword evidence="3" id="KW-1185">Reference proteome</keyword>
<keyword evidence="1" id="KW-1133">Transmembrane helix</keyword>
<evidence type="ECO:0000256" key="1">
    <source>
        <dbReference type="SAM" id="Phobius"/>
    </source>
</evidence>
<dbReference type="GeneID" id="111246569"/>
<dbReference type="InParanoid" id="A0A7M7JH68"/>
<dbReference type="RefSeq" id="XP_022652116.1">
    <property type="nucleotide sequence ID" value="XM_022796381.1"/>
</dbReference>
<dbReference type="AlphaFoldDB" id="A0A7M7JH68"/>
<keyword evidence="1" id="KW-0812">Transmembrane</keyword>
<feature type="transmembrane region" description="Helical" evidence="1">
    <location>
        <begin position="363"/>
        <end position="382"/>
    </location>
</feature>
<evidence type="ECO:0000313" key="2">
    <source>
        <dbReference type="EnsemblMetazoa" id="XP_022652116"/>
    </source>
</evidence>
<reference evidence="2" key="1">
    <citation type="submission" date="2021-01" db="UniProtKB">
        <authorList>
            <consortium name="EnsemblMetazoa"/>
        </authorList>
    </citation>
    <scope>IDENTIFICATION</scope>
</reference>
<dbReference type="Proteomes" id="UP000594260">
    <property type="component" value="Unplaced"/>
</dbReference>
<sequence>MGDTGGYGGPISQPEGSTLEVNKAELQEALTLLKDMQTRTKQLYRIAFTIIGIVIIVFSIITYVALEQAHARLDQIDKLVHKVESFMYSIDPVIRPSVRRNMSLRAVIEEVLFGSGTKLTEMVNSLISDGKITLNGVDFPIDLSSLLHPIHLPETDKEKRRSYLVRYVRGVPMYLGIGAFGSIGNSSLIVRLGCQRIAREATIPRDIVLTTQWPEKAKISLAILGIDTIPLRVLFPVLMRTKHIDDCAPGVPPTEEPGPEWIQSISLLEHAIYMGLKIRRHKSHFDVDLVEVTVSAPSYFQFRDKAQLQLLTVDSSKKSYLNFERSISHDDDSTSELSTTDIGKRLGNVNYKHVEIRCLYGCALAVVVILIITLSVIAVISLKETYERIRHLNEIGTKATLFLQATEPILGPLSKKNLTLDSVIDRFLFESSRFLEEAINDLVSKAEVTLKGVDLWFDITRLLGKSCKSACSKLNNSYDVLVNGVPMRARLTVADPIRKPVLILHLTCSNNKGTFVEWPLKMDLGLSILKYLDNKPAVYKIVPSTNFLNCDSPDSLGQKHYRWEVLMQTDAYIKGVPLRATLTIEDIGLSPALILQFRCSATIGAFVDWPLKNNIGLSILKTGNHAVAHVIVTPMDFINCENPGSPGQKTFEWQVIKSTVNHAIKNDIVRYRVELLHLTSG</sequence>
<dbReference type="EnsemblMetazoa" id="XM_022796381">
    <property type="protein sequence ID" value="XP_022652116"/>
    <property type="gene ID" value="LOC111246569"/>
</dbReference>